<proteinExistence type="predicted"/>
<feature type="compositionally biased region" description="Basic and acidic residues" evidence="1">
    <location>
        <begin position="110"/>
        <end position="124"/>
    </location>
</feature>
<evidence type="ECO:0000313" key="2">
    <source>
        <dbReference type="EMBL" id="KAF6825490.1"/>
    </source>
</evidence>
<keyword evidence="3" id="KW-1185">Reference proteome</keyword>
<dbReference type="AlphaFoldDB" id="A0A8H6K685"/>
<feature type="compositionally biased region" description="Polar residues" evidence="1">
    <location>
        <begin position="44"/>
        <end position="57"/>
    </location>
</feature>
<accession>A0A8H6K685</accession>
<name>A0A8H6K685_9PEZI</name>
<dbReference type="Proteomes" id="UP000639643">
    <property type="component" value="Unassembled WGS sequence"/>
</dbReference>
<evidence type="ECO:0000313" key="3">
    <source>
        <dbReference type="Proteomes" id="UP000639643"/>
    </source>
</evidence>
<feature type="compositionally biased region" description="Basic residues" evidence="1">
    <location>
        <begin position="87"/>
        <end position="97"/>
    </location>
</feature>
<feature type="compositionally biased region" description="Low complexity" evidence="1">
    <location>
        <begin position="74"/>
        <end position="86"/>
    </location>
</feature>
<evidence type="ECO:0000256" key="1">
    <source>
        <dbReference type="SAM" id="MobiDB-lite"/>
    </source>
</evidence>
<gene>
    <name evidence="2" type="ORF">CMUS01_09797</name>
</gene>
<reference evidence="2" key="1">
    <citation type="journal article" date="2020" name="Phytopathology">
        <title>Genome Sequence Resources of Colletotrichum truncatum, C. plurivorum, C. musicola, and C. sojae: Four Species Pathogenic to Soybean (Glycine max).</title>
        <authorList>
            <person name="Rogerio F."/>
            <person name="Boufleur T.R."/>
            <person name="Ciampi-Guillardi M."/>
            <person name="Sukno S.A."/>
            <person name="Thon M.R."/>
            <person name="Massola Junior N.S."/>
            <person name="Baroncelli R."/>
        </authorList>
    </citation>
    <scope>NUCLEOTIDE SEQUENCE</scope>
    <source>
        <strain evidence="2">LFN0074</strain>
    </source>
</reference>
<protein>
    <submittedName>
        <fullName evidence="2">Uncharacterized protein</fullName>
    </submittedName>
</protein>
<comment type="caution">
    <text evidence="2">The sequence shown here is derived from an EMBL/GenBank/DDBJ whole genome shotgun (WGS) entry which is preliminary data.</text>
</comment>
<organism evidence="2 3">
    <name type="scientific">Colletotrichum musicola</name>
    <dbReference type="NCBI Taxonomy" id="2175873"/>
    <lineage>
        <taxon>Eukaryota</taxon>
        <taxon>Fungi</taxon>
        <taxon>Dikarya</taxon>
        <taxon>Ascomycota</taxon>
        <taxon>Pezizomycotina</taxon>
        <taxon>Sordariomycetes</taxon>
        <taxon>Hypocreomycetidae</taxon>
        <taxon>Glomerellales</taxon>
        <taxon>Glomerellaceae</taxon>
        <taxon>Colletotrichum</taxon>
        <taxon>Colletotrichum orchidearum species complex</taxon>
    </lineage>
</organism>
<dbReference type="EMBL" id="WIGM01000428">
    <property type="protein sequence ID" value="KAF6825490.1"/>
    <property type="molecule type" value="Genomic_DNA"/>
</dbReference>
<feature type="region of interest" description="Disordered" evidence="1">
    <location>
        <begin position="1"/>
        <end position="131"/>
    </location>
</feature>
<sequence>MRLRDTGGAVARNNSADVHAIHGPGTTQQHASPNLEHVHHGTDKSNNPSSARPSATLDTPGLTPVRRPAGRKGPSALSLPNRSSNANRRRLTSRRRLSFGLDCPSQQPPSRERTGPRRPHEISSRDVLLST</sequence>